<dbReference type="EMBL" id="BPLR01007132">
    <property type="protein sequence ID" value="GIY14711.1"/>
    <property type="molecule type" value="Genomic_DNA"/>
</dbReference>
<name>A0AAV4R331_CAEEX</name>
<evidence type="ECO:0000313" key="2">
    <source>
        <dbReference type="Proteomes" id="UP001054945"/>
    </source>
</evidence>
<dbReference type="Proteomes" id="UP001054945">
    <property type="component" value="Unassembled WGS sequence"/>
</dbReference>
<evidence type="ECO:0000313" key="1">
    <source>
        <dbReference type="EMBL" id="GIY14711.1"/>
    </source>
</evidence>
<reference evidence="1 2" key="1">
    <citation type="submission" date="2021-06" db="EMBL/GenBank/DDBJ databases">
        <title>Caerostris extrusa draft genome.</title>
        <authorList>
            <person name="Kono N."/>
            <person name="Arakawa K."/>
        </authorList>
    </citation>
    <scope>NUCLEOTIDE SEQUENCE [LARGE SCALE GENOMIC DNA]</scope>
</reference>
<protein>
    <submittedName>
        <fullName evidence="1">Uncharacterized protein</fullName>
    </submittedName>
</protein>
<comment type="caution">
    <text evidence="1">The sequence shown here is derived from an EMBL/GenBank/DDBJ whole genome shotgun (WGS) entry which is preliminary data.</text>
</comment>
<sequence length="137" mass="15198">MPFKSLSYQCYITSPKSPILTLSMDVRLTRNVSDVTDACIEHGPSRAPNRMMCVERHSMLISEDGCGETVPSITKQSSIAAELPNLISLIHHPPHYADVNQQRVPQLECQLISAHQLVVVCVIVPARQGESYCNQPE</sequence>
<dbReference type="AlphaFoldDB" id="A0AAV4R331"/>
<organism evidence="1 2">
    <name type="scientific">Caerostris extrusa</name>
    <name type="common">Bark spider</name>
    <name type="synonym">Caerostris bankana</name>
    <dbReference type="NCBI Taxonomy" id="172846"/>
    <lineage>
        <taxon>Eukaryota</taxon>
        <taxon>Metazoa</taxon>
        <taxon>Ecdysozoa</taxon>
        <taxon>Arthropoda</taxon>
        <taxon>Chelicerata</taxon>
        <taxon>Arachnida</taxon>
        <taxon>Araneae</taxon>
        <taxon>Araneomorphae</taxon>
        <taxon>Entelegynae</taxon>
        <taxon>Araneoidea</taxon>
        <taxon>Araneidae</taxon>
        <taxon>Caerostris</taxon>
    </lineage>
</organism>
<gene>
    <name evidence="1" type="ORF">CEXT_412291</name>
</gene>
<proteinExistence type="predicted"/>
<accession>A0AAV4R331</accession>
<keyword evidence="2" id="KW-1185">Reference proteome</keyword>